<evidence type="ECO:0000313" key="3">
    <source>
        <dbReference type="Proteomes" id="UP001383192"/>
    </source>
</evidence>
<keyword evidence="3" id="KW-1185">Reference proteome</keyword>
<reference evidence="2 3" key="1">
    <citation type="submission" date="2024-01" db="EMBL/GenBank/DDBJ databases">
        <title>A draft genome for a cacao thread blight-causing isolate of Paramarasmius palmivorus.</title>
        <authorList>
            <person name="Baruah I.K."/>
            <person name="Bukari Y."/>
            <person name="Amoako-Attah I."/>
            <person name="Meinhardt L.W."/>
            <person name="Bailey B.A."/>
            <person name="Cohen S.P."/>
        </authorList>
    </citation>
    <scope>NUCLEOTIDE SEQUENCE [LARGE SCALE GENOMIC DNA]</scope>
    <source>
        <strain evidence="2 3">GH-12</strain>
    </source>
</reference>
<feature type="compositionally biased region" description="Pro residues" evidence="1">
    <location>
        <begin position="484"/>
        <end position="500"/>
    </location>
</feature>
<sequence length="635" mass="69146">MVRYQGYSLAKRFVCPRMRRAHRAKRAFLPVAQRKEVAKEALSNAQKLNSAIAKLVANVYAQANQLAKDFDKKPRWFIDVLFHGGLRPTRPRIINSFNAFKWLKSRELHEAGTPLPLIEITKQFKHEYDVLNATEKQMLVQQYLQLHEEDRQKLAIRPNNRARAQDVASVATNMSAMMEGLSLRAGLEGMFVLVRNTHENLMRPQIYTTNNALLDYMPLATKGGWDTNKVLGKLEAFSVAGCDVANMSSTMTAVEHANFLKTSIRNELQKSFQTALGDGAPTRIFYGNFDAQVTLKHRVVLDNWPLGKIENLSKVSSSLPPLQKTLEMLQNGECGFRRLSDEEYDQWRTTYLANLVLNPTDVRPQPDEHGVMRHPNGRRVRADAGRGRGPRGGKTQTQSAQKNTASTRARGSASAASPATQQTADPNVTDSTRPPVQLPPTPARSTSPNPPVNDSPPPAINDSPPSPPINDSPPPSPNRDSTPLPTPARLAPPAPGPPLDPSVLDPRILAASGISINPNPGLNGNQEDGSDGSVSRPTRDRRPPQLNPLLDPPAKTKKGASRGGAAARGGKGGKGSRGRGGKGGRGGSHSQQGHHGGDEDQDDEQRVDNQPAAPSQTQPTTGSRPKPRPAYRGAV</sequence>
<comment type="caution">
    <text evidence="2">The sequence shown here is derived from an EMBL/GenBank/DDBJ whole genome shotgun (WGS) entry which is preliminary data.</text>
</comment>
<dbReference type="EMBL" id="JAYKXP010000078">
    <property type="protein sequence ID" value="KAK7030306.1"/>
    <property type="molecule type" value="Genomic_DNA"/>
</dbReference>
<feature type="compositionally biased region" description="Pro residues" evidence="1">
    <location>
        <begin position="436"/>
        <end position="477"/>
    </location>
</feature>
<organism evidence="2 3">
    <name type="scientific">Paramarasmius palmivorus</name>
    <dbReference type="NCBI Taxonomy" id="297713"/>
    <lineage>
        <taxon>Eukaryota</taxon>
        <taxon>Fungi</taxon>
        <taxon>Dikarya</taxon>
        <taxon>Basidiomycota</taxon>
        <taxon>Agaricomycotina</taxon>
        <taxon>Agaricomycetes</taxon>
        <taxon>Agaricomycetidae</taxon>
        <taxon>Agaricales</taxon>
        <taxon>Marasmiineae</taxon>
        <taxon>Marasmiaceae</taxon>
        <taxon>Paramarasmius</taxon>
    </lineage>
</organism>
<evidence type="ECO:0000256" key="1">
    <source>
        <dbReference type="SAM" id="MobiDB-lite"/>
    </source>
</evidence>
<evidence type="ECO:0000313" key="2">
    <source>
        <dbReference type="EMBL" id="KAK7030306.1"/>
    </source>
</evidence>
<feature type="region of interest" description="Disordered" evidence="1">
    <location>
        <begin position="359"/>
        <end position="635"/>
    </location>
</feature>
<protein>
    <submittedName>
        <fullName evidence="2">Uncharacterized protein</fullName>
    </submittedName>
</protein>
<feature type="compositionally biased region" description="Low complexity" evidence="1">
    <location>
        <begin position="404"/>
        <end position="424"/>
    </location>
</feature>
<feature type="compositionally biased region" description="Polar residues" evidence="1">
    <location>
        <begin position="425"/>
        <end position="434"/>
    </location>
</feature>
<dbReference type="AlphaFoldDB" id="A0AAW0BVM3"/>
<feature type="compositionally biased region" description="Polar residues" evidence="1">
    <location>
        <begin position="514"/>
        <end position="536"/>
    </location>
</feature>
<proteinExistence type="predicted"/>
<feature type="compositionally biased region" description="Polar residues" evidence="1">
    <location>
        <begin position="612"/>
        <end position="623"/>
    </location>
</feature>
<accession>A0AAW0BVM3</accession>
<feature type="compositionally biased region" description="Polar residues" evidence="1">
    <location>
        <begin position="394"/>
        <end position="403"/>
    </location>
</feature>
<name>A0AAW0BVM3_9AGAR</name>
<gene>
    <name evidence="2" type="ORF">VNI00_014228</name>
</gene>
<dbReference type="Proteomes" id="UP001383192">
    <property type="component" value="Unassembled WGS sequence"/>
</dbReference>